<sequence>MDYLEILSYVCANHREYRIARRQYSNQDIFNDLGYTLNKADDAELLPISKGYASKILNGTRRHDGVLEKLADASVRQAIEGSLNLEGLFDCKSGEEIDRLVAQFEAQNEDSDGENEPPRARLGMQRVPNDFQLFSLDELYVTEPLASEGERGCQRLLTQLLLRSGQKLVHWGAPPWAGASFVASSLMGKGDIRSTYRYCCILRPTNFDDPYLEQLERLVSHFGKNPDRSNFASSILSLLEDEKVLLILLDACYIPDQGSFASGRAVRRILDQSVSRQYSNSHASILTVGRSQFVQNLVGDTGASRLNDILRVQPKLRFPLFHDLFEFFRGLRGNTRPEEGGSRIKRGRWHYEAIADAEGRESWPGMIRLRAYFASNFRNFAYFDPMRGFEKLCDADVEIPLSIEMAQDDVIAYLRRASSKAQLSEVRSLRLCSTAKHWLTADALNVLRQPFFPKGEAGVRLPELTLEAFQRIVDQKHCPIGVVNRLREGTSQFSEQDEVFTLSLGVKAVVQAEWLESDPFDRAVAHWRIAERLWKLQDDKELLPREFPYIPHWGRSRIFILGECIRHLMATIDAVSSDPGQVSAIFDQNFFPAPPTSVLGGCDPNEVINFCYARIFQREINANRGFAPGRTAYQTGRALAKRHGAFEYAAELLQLVGDGRNFGKPNRYLQSEFVGSYRRECAFACLDIGELQRANDIFGELCDLNEKDGTLGIRSVEDQLNLALVATELDDIERAIELVDLAKSRFDRLRKENKYSSSDFSSLRRRIAARQAHIATVTRKSPDAISLSREALSNDTDPSRWDAELVQNYIRALGNVEEHRPEALKECLAAAFRSSGAGFQHEALGYRVLLGRIFRLRNEISIAEQVLDDAQHNILAYGCSERAYLELLYEAGRTLCSMSDDFKLVRAYSSYLRPCLVRARSRRYGRFVYLAERYSSFALKEMKEKIENSTPEAWSKVIEMALSDEIKHASKEKLGDEGFFEVDPLFGYYVSGSQNIIRKLLSVDGVEDELRFVDERRAT</sequence>
<gene>
    <name evidence="1" type="ORF">SAMN06295998_11824</name>
</gene>
<dbReference type="RefSeq" id="WP_143514635.1">
    <property type="nucleotide sequence ID" value="NZ_FWYD01000018.1"/>
</dbReference>
<dbReference type="AlphaFoldDB" id="A0A1W2DVU4"/>
<evidence type="ECO:0000313" key="1">
    <source>
        <dbReference type="EMBL" id="SMD01136.1"/>
    </source>
</evidence>
<accession>A0A1W2DVU4</accession>
<dbReference type="OrthoDB" id="9821003at2"/>
<dbReference type="EMBL" id="FWYD01000018">
    <property type="protein sequence ID" value="SMD01136.1"/>
    <property type="molecule type" value="Genomic_DNA"/>
</dbReference>
<organism evidence="1 2">
    <name type="scientific">Primorskyibacter flagellatus</name>
    <dbReference type="NCBI Taxonomy" id="1387277"/>
    <lineage>
        <taxon>Bacteria</taxon>
        <taxon>Pseudomonadati</taxon>
        <taxon>Pseudomonadota</taxon>
        <taxon>Alphaproteobacteria</taxon>
        <taxon>Rhodobacterales</taxon>
        <taxon>Roseobacteraceae</taxon>
        <taxon>Primorskyibacter</taxon>
    </lineage>
</organism>
<evidence type="ECO:0000313" key="2">
    <source>
        <dbReference type="Proteomes" id="UP000192330"/>
    </source>
</evidence>
<name>A0A1W2DVU4_9RHOB</name>
<reference evidence="1 2" key="1">
    <citation type="submission" date="2017-04" db="EMBL/GenBank/DDBJ databases">
        <authorList>
            <person name="Afonso C.L."/>
            <person name="Miller P.J."/>
            <person name="Scott M.A."/>
            <person name="Spackman E."/>
            <person name="Goraichik I."/>
            <person name="Dimitrov K.M."/>
            <person name="Suarez D.L."/>
            <person name="Swayne D.E."/>
        </authorList>
    </citation>
    <scope>NUCLEOTIDE SEQUENCE [LARGE SCALE GENOMIC DNA]</scope>
    <source>
        <strain evidence="1 2">CGMCC 1.12644</strain>
    </source>
</reference>
<keyword evidence="2" id="KW-1185">Reference proteome</keyword>
<proteinExistence type="predicted"/>
<protein>
    <submittedName>
        <fullName evidence="1">Uncharacterized protein</fullName>
    </submittedName>
</protein>
<dbReference type="Proteomes" id="UP000192330">
    <property type="component" value="Unassembled WGS sequence"/>
</dbReference>